<protein>
    <recommendedName>
        <fullName evidence="2">Lipid/polyisoprenoid-binding YceI-like domain-containing protein</fullName>
    </recommendedName>
</protein>
<keyword evidence="4" id="KW-1185">Reference proteome</keyword>
<dbReference type="InterPro" id="IPR036761">
    <property type="entry name" value="TTHA0802/YceI-like_sf"/>
</dbReference>
<organism evidence="3 4">
    <name type="scientific">Flaviaesturariibacter amylovorans</name>
    <dbReference type="NCBI Taxonomy" id="1084520"/>
    <lineage>
        <taxon>Bacteria</taxon>
        <taxon>Pseudomonadati</taxon>
        <taxon>Bacteroidota</taxon>
        <taxon>Chitinophagia</taxon>
        <taxon>Chitinophagales</taxon>
        <taxon>Chitinophagaceae</taxon>
        <taxon>Flaviaestuariibacter</taxon>
    </lineage>
</organism>
<dbReference type="PROSITE" id="PS51257">
    <property type="entry name" value="PROKAR_LIPOPROTEIN"/>
    <property type="match status" value="1"/>
</dbReference>
<evidence type="ECO:0000313" key="4">
    <source>
        <dbReference type="Proteomes" id="UP001501725"/>
    </source>
</evidence>
<feature type="signal peptide" evidence="1">
    <location>
        <begin position="1"/>
        <end position="21"/>
    </location>
</feature>
<gene>
    <name evidence="3" type="ORF">GCM10023184_26460</name>
</gene>
<feature type="chain" id="PRO_5046302840" description="Lipid/polyisoprenoid-binding YceI-like domain-containing protein" evidence="1">
    <location>
        <begin position="22"/>
        <end position="227"/>
    </location>
</feature>
<dbReference type="RefSeq" id="WP_345256229.1">
    <property type="nucleotide sequence ID" value="NZ_BAABGY010000007.1"/>
</dbReference>
<dbReference type="SMART" id="SM00867">
    <property type="entry name" value="YceI"/>
    <property type="match status" value="1"/>
</dbReference>
<accession>A0ABP8H262</accession>
<dbReference type="PANTHER" id="PTHR34406:SF1">
    <property type="entry name" value="PROTEIN YCEI"/>
    <property type="match status" value="1"/>
</dbReference>
<keyword evidence="1" id="KW-0732">Signal</keyword>
<dbReference type="PANTHER" id="PTHR34406">
    <property type="entry name" value="PROTEIN YCEI"/>
    <property type="match status" value="1"/>
</dbReference>
<name>A0ABP8H262_9BACT</name>
<dbReference type="EMBL" id="BAABGY010000007">
    <property type="protein sequence ID" value="GAA4333346.1"/>
    <property type="molecule type" value="Genomic_DNA"/>
</dbReference>
<evidence type="ECO:0000256" key="1">
    <source>
        <dbReference type="SAM" id="SignalP"/>
    </source>
</evidence>
<dbReference type="Pfam" id="PF04264">
    <property type="entry name" value="YceI"/>
    <property type="match status" value="1"/>
</dbReference>
<evidence type="ECO:0000313" key="3">
    <source>
        <dbReference type="EMBL" id="GAA4333346.1"/>
    </source>
</evidence>
<reference evidence="4" key="1">
    <citation type="journal article" date="2019" name="Int. J. Syst. Evol. Microbiol.">
        <title>The Global Catalogue of Microorganisms (GCM) 10K type strain sequencing project: providing services to taxonomists for standard genome sequencing and annotation.</title>
        <authorList>
            <consortium name="The Broad Institute Genomics Platform"/>
            <consortium name="The Broad Institute Genome Sequencing Center for Infectious Disease"/>
            <person name="Wu L."/>
            <person name="Ma J."/>
        </authorList>
    </citation>
    <scope>NUCLEOTIDE SEQUENCE [LARGE SCALE GENOMIC DNA]</scope>
    <source>
        <strain evidence="4">JCM 17919</strain>
    </source>
</reference>
<dbReference type="SUPFAM" id="SSF101874">
    <property type="entry name" value="YceI-like"/>
    <property type="match status" value="1"/>
</dbReference>
<dbReference type="Gene3D" id="2.40.128.110">
    <property type="entry name" value="Lipid/polyisoprenoid-binding, YceI-like"/>
    <property type="match status" value="1"/>
</dbReference>
<evidence type="ECO:0000259" key="2">
    <source>
        <dbReference type="SMART" id="SM00867"/>
    </source>
</evidence>
<sequence length="227" mass="24358">MRVLRSLGLRAALLLQVAAIAACSDTAPKGDDATISDKQQAATASGDAYNVDTTASRIRFTGNGVGKNHPGIFRLSSGTVALAGDAISGGNFVINIRSMELEEKGGMFDDKLRPHLMSGDFFDADKFGTARFEITSVAPYKNEGKDTSVVEGANFTVSGNLTIKDVTKNISFPARVDLDGNVLKANGNFDIDRRQWNMNYGNDKTLGDKFISETVNIELNLQARKGS</sequence>
<feature type="domain" description="Lipid/polyisoprenoid-binding YceI-like" evidence="2">
    <location>
        <begin position="48"/>
        <end position="224"/>
    </location>
</feature>
<dbReference type="Proteomes" id="UP001501725">
    <property type="component" value="Unassembled WGS sequence"/>
</dbReference>
<comment type="caution">
    <text evidence="3">The sequence shown here is derived from an EMBL/GenBank/DDBJ whole genome shotgun (WGS) entry which is preliminary data.</text>
</comment>
<proteinExistence type="predicted"/>
<dbReference type="InterPro" id="IPR007372">
    <property type="entry name" value="Lipid/polyisoprenoid-bd_YceI"/>
</dbReference>